<sequence>MTEIDNEIQIIVDAWKKKRFLEQQISLIEAVESLDTEQPAIEVCPLGQSNRWLVYNSDTKRPALFTHAGLWAWHSNLKTGNFVPIGKTAPPKTYETRIQNKMSNRCEFSYAFDTQADSSFQDLMMIGFNFGLENWGPDLVPIQFVRVGKAPEHTNSGTDPASWPSDDDTDYELPEGDDVMLIDGLSQMSKRKFEEPSYIDWPSSDDEDTRSMKRLIIDGDSQNVTDDGDLVMADAEDVTEDSAEEQVKTPKRRMLRRGRAD</sequence>
<accession>A0A9W8K156</accession>
<evidence type="ECO:0000256" key="1">
    <source>
        <dbReference type="SAM" id="MobiDB-lite"/>
    </source>
</evidence>
<evidence type="ECO:0000313" key="2">
    <source>
        <dbReference type="EMBL" id="KAJ3501880.1"/>
    </source>
</evidence>
<gene>
    <name evidence="2" type="ORF">NLJ89_g9140</name>
</gene>
<comment type="caution">
    <text evidence="2">The sequence shown here is derived from an EMBL/GenBank/DDBJ whole genome shotgun (WGS) entry which is preliminary data.</text>
</comment>
<dbReference type="Proteomes" id="UP001148786">
    <property type="component" value="Unassembled WGS sequence"/>
</dbReference>
<proteinExistence type="predicted"/>
<keyword evidence="3" id="KW-1185">Reference proteome</keyword>
<name>A0A9W8K156_9AGAR</name>
<organism evidence="2 3">
    <name type="scientific">Agrocybe chaxingu</name>
    <dbReference type="NCBI Taxonomy" id="84603"/>
    <lineage>
        <taxon>Eukaryota</taxon>
        <taxon>Fungi</taxon>
        <taxon>Dikarya</taxon>
        <taxon>Basidiomycota</taxon>
        <taxon>Agaricomycotina</taxon>
        <taxon>Agaricomycetes</taxon>
        <taxon>Agaricomycetidae</taxon>
        <taxon>Agaricales</taxon>
        <taxon>Agaricineae</taxon>
        <taxon>Strophariaceae</taxon>
        <taxon>Agrocybe</taxon>
    </lineage>
</organism>
<feature type="compositionally biased region" description="Acidic residues" evidence="1">
    <location>
        <begin position="226"/>
        <end position="244"/>
    </location>
</feature>
<dbReference type="OrthoDB" id="3034725at2759"/>
<feature type="region of interest" description="Disordered" evidence="1">
    <location>
        <begin position="196"/>
        <end position="261"/>
    </location>
</feature>
<protein>
    <submittedName>
        <fullName evidence="2">Uncharacterized protein</fullName>
    </submittedName>
</protein>
<evidence type="ECO:0000313" key="3">
    <source>
        <dbReference type="Proteomes" id="UP001148786"/>
    </source>
</evidence>
<dbReference type="EMBL" id="JANKHO010001363">
    <property type="protein sequence ID" value="KAJ3501880.1"/>
    <property type="molecule type" value="Genomic_DNA"/>
</dbReference>
<reference evidence="2" key="1">
    <citation type="submission" date="2022-07" db="EMBL/GenBank/DDBJ databases">
        <title>Genome Sequence of Agrocybe chaxingu.</title>
        <authorList>
            <person name="Buettner E."/>
        </authorList>
    </citation>
    <scope>NUCLEOTIDE SEQUENCE</scope>
    <source>
        <strain evidence="2">MP-N11</strain>
    </source>
</reference>
<feature type="compositionally biased region" description="Basic residues" evidence="1">
    <location>
        <begin position="249"/>
        <end position="261"/>
    </location>
</feature>
<dbReference type="AlphaFoldDB" id="A0A9W8K156"/>